<keyword evidence="4" id="KW-0472">Membrane</keyword>
<dbReference type="AlphaFoldDB" id="A0A5N0TM16"/>
<evidence type="ECO:0000256" key="2">
    <source>
        <dbReference type="ARBA" id="ARBA00023034"/>
    </source>
</evidence>
<keyword evidence="3" id="KW-0446">Lipid-binding</keyword>
<sequence length="239" mass="25158">MTTHTEEIRIIESAAETSSHEPTLAEDLLLLLFQPDSGTIAGESTLFYVLGGAVLTDLALGGHVTTTTTRSGMVTVQVVDGRPPSDDILRSAWERIGGAPHGVQSILAMIGPALRQPLLARLVARDHIREEHRRIMGLFSSTAHVAGSTGRREALLAGVRAALVDGADAAPRIAALAALIWGSGSLPRFHRDIPWTTTVIGRAQTFSRSSFGAEAVARTTNAIIAGTVAVAVTAAARHH</sequence>
<gene>
    <name evidence="5" type="ORF">F6B40_00090</name>
</gene>
<name>A0A5N0TM16_9MICO</name>
<keyword evidence="2" id="KW-0333">Golgi apparatus</keyword>
<dbReference type="GO" id="GO:0005737">
    <property type="term" value="C:cytoplasm"/>
    <property type="evidence" value="ECO:0007669"/>
    <property type="project" value="UniProtKB-ARBA"/>
</dbReference>
<protein>
    <submittedName>
        <fullName evidence="5">GPP34 family phosphoprotein</fullName>
    </submittedName>
</protein>
<dbReference type="Pfam" id="PF05719">
    <property type="entry name" value="GPP34"/>
    <property type="match status" value="1"/>
</dbReference>
<comment type="caution">
    <text evidence="5">The sequence shown here is derived from an EMBL/GenBank/DDBJ whole genome shotgun (WGS) entry which is preliminary data.</text>
</comment>
<dbReference type="RefSeq" id="WP_150891407.1">
    <property type="nucleotide sequence ID" value="NZ_VYUY01000001.1"/>
</dbReference>
<dbReference type="Gene3D" id="1.10.3630.10">
    <property type="entry name" value="yeast vps74-n-term truncation variant domain like"/>
    <property type="match status" value="1"/>
</dbReference>
<dbReference type="GO" id="GO:0070273">
    <property type="term" value="F:phosphatidylinositol-4-phosphate binding"/>
    <property type="evidence" value="ECO:0007669"/>
    <property type="project" value="InterPro"/>
</dbReference>
<proteinExistence type="predicted"/>
<organism evidence="5 6">
    <name type="scientific">Microbacterium caowuchunii</name>
    <dbReference type="NCBI Taxonomy" id="2614638"/>
    <lineage>
        <taxon>Bacteria</taxon>
        <taxon>Bacillati</taxon>
        <taxon>Actinomycetota</taxon>
        <taxon>Actinomycetes</taxon>
        <taxon>Micrococcales</taxon>
        <taxon>Microbacteriaceae</taxon>
        <taxon>Microbacterium</taxon>
    </lineage>
</organism>
<dbReference type="EMBL" id="VYUY01000001">
    <property type="protein sequence ID" value="KAA9136215.1"/>
    <property type="molecule type" value="Genomic_DNA"/>
</dbReference>
<evidence type="ECO:0000256" key="4">
    <source>
        <dbReference type="ARBA" id="ARBA00023136"/>
    </source>
</evidence>
<dbReference type="InterPro" id="IPR008628">
    <property type="entry name" value="GPP34-like"/>
</dbReference>
<evidence type="ECO:0000313" key="6">
    <source>
        <dbReference type="Proteomes" id="UP000326838"/>
    </source>
</evidence>
<dbReference type="GO" id="GO:0012505">
    <property type="term" value="C:endomembrane system"/>
    <property type="evidence" value="ECO:0007669"/>
    <property type="project" value="UniProtKB-ARBA"/>
</dbReference>
<dbReference type="Proteomes" id="UP000326838">
    <property type="component" value="Unassembled WGS sequence"/>
</dbReference>
<comment type="subcellular location">
    <subcellularLocation>
        <location evidence="1">Golgi apparatus membrane</location>
        <topology evidence="1">Peripheral membrane protein</topology>
        <orientation evidence="1">Cytoplasmic side</orientation>
    </subcellularLocation>
</comment>
<evidence type="ECO:0000256" key="3">
    <source>
        <dbReference type="ARBA" id="ARBA00023121"/>
    </source>
</evidence>
<reference evidence="6" key="1">
    <citation type="submission" date="2019-09" db="EMBL/GenBank/DDBJ databases">
        <title>Mumia zhuanghuii sp. nov. isolated from the intestinal contents of plateau pika (Ochotona curzoniae) in the Qinghai-Tibet plateau of China.</title>
        <authorList>
            <person name="Tian Z."/>
        </authorList>
    </citation>
    <scope>NUCLEOTIDE SEQUENCE [LARGE SCALE GENOMIC DNA]</scope>
    <source>
        <strain evidence="6">L-033</strain>
    </source>
</reference>
<dbReference type="InterPro" id="IPR038261">
    <property type="entry name" value="GPP34-like_sf"/>
</dbReference>
<accession>A0A5N0TM16</accession>
<keyword evidence="6" id="KW-1185">Reference proteome</keyword>
<evidence type="ECO:0000313" key="5">
    <source>
        <dbReference type="EMBL" id="KAA9136215.1"/>
    </source>
</evidence>
<evidence type="ECO:0000256" key="1">
    <source>
        <dbReference type="ARBA" id="ARBA00004255"/>
    </source>
</evidence>